<comment type="caution">
    <text evidence="3">The sequence shown here is derived from an EMBL/GenBank/DDBJ whole genome shotgun (WGS) entry which is preliminary data.</text>
</comment>
<dbReference type="EMBL" id="LAZR01000057">
    <property type="protein sequence ID" value="KKN97585.1"/>
    <property type="molecule type" value="Genomic_DNA"/>
</dbReference>
<organism evidence="3">
    <name type="scientific">marine sediment metagenome</name>
    <dbReference type="NCBI Taxonomy" id="412755"/>
    <lineage>
        <taxon>unclassified sequences</taxon>
        <taxon>metagenomes</taxon>
        <taxon>ecological metagenomes</taxon>
    </lineage>
</organism>
<dbReference type="Gene3D" id="1.10.150.240">
    <property type="entry name" value="Putative phosphatase, domain 2"/>
    <property type="match status" value="1"/>
</dbReference>
<dbReference type="InterPro" id="IPR023214">
    <property type="entry name" value="HAD_sf"/>
</dbReference>
<dbReference type="InterPro" id="IPR006328">
    <property type="entry name" value="2-HAD"/>
</dbReference>
<dbReference type="SFLD" id="SFLDG01129">
    <property type="entry name" value="C1.5:_HAD__Beta-PGM__Phosphata"/>
    <property type="match status" value="1"/>
</dbReference>
<proteinExistence type="inferred from homology"/>
<protein>
    <recommendedName>
        <fullName evidence="4">Haloacid dehalogenase, type II</fullName>
    </recommendedName>
</protein>
<dbReference type="NCBIfam" id="TIGR01428">
    <property type="entry name" value="HAD_type_II"/>
    <property type="match status" value="1"/>
</dbReference>
<dbReference type="AlphaFoldDB" id="A0A0F9UX26"/>
<dbReference type="InterPro" id="IPR006439">
    <property type="entry name" value="HAD-SF_hydro_IA"/>
</dbReference>
<dbReference type="Pfam" id="PF00702">
    <property type="entry name" value="Hydrolase"/>
    <property type="match status" value="1"/>
</dbReference>
<name>A0A0F9UX26_9ZZZZ</name>
<dbReference type="SFLD" id="SFLDS00003">
    <property type="entry name" value="Haloacid_Dehalogenase"/>
    <property type="match status" value="1"/>
</dbReference>
<evidence type="ECO:0000256" key="1">
    <source>
        <dbReference type="ARBA" id="ARBA00008106"/>
    </source>
</evidence>
<dbReference type="PANTHER" id="PTHR43316">
    <property type="entry name" value="HYDROLASE, HALOACID DELAHOGENASE-RELATED"/>
    <property type="match status" value="1"/>
</dbReference>
<gene>
    <name evidence="3" type="ORF">LCGC14_0157040</name>
</gene>
<dbReference type="SUPFAM" id="SSF56784">
    <property type="entry name" value="HAD-like"/>
    <property type="match status" value="1"/>
</dbReference>
<dbReference type="InterPro" id="IPR051540">
    <property type="entry name" value="S-2-haloacid_dehalogenase"/>
</dbReference>
<dbReference type="NCBIfam" id="TIGR01549">
    <property type="entry name" value="HAD-SF-IA-v1"/>
    <property type="match status" value="1"/>
</dbReference>
<dbReference type="InterPro" id="IPR036412">
    <property type="entry name" value="HAD-like_sf"/>
</dbReference>
<reference evidence="3" key="1">
    <citation type="journal article" date="2015" name="Nature">
        <title>Complex archaea that bridge the gap between prokaryotes and eukaryotes.</title>
        <authorList>
            <person name="Spang A."/>
            <person name="Saw J.H."/>
            <person name="Jorgensen S.L."/>
            <person name="Zaremba-Niedzwiedzka K."/>
            <person name="Martijn J."/>
            <person name="Lind A.E."/>
            <person name="van Eijk R."/>
            <person name="Schleper C."/>
            <person name="Guy L."/>
            <person name="Ettema T.J."/>
        </authorList>
    </citation>
    <scope>NUCLEOTIDE SEQUENCE</scope>
</reference>
<evidence type="ECO:0008006" key="4">
    <source>
        <dbReference type="Google" id="ProtNLM"/>
    </source>
</evidence>
<accession>A0A0F9UX26</accession>
<evidence type="ECO:0000256" key="2">
    <source>
        <dbReference type="ARBA" id="ARBA00022801"/>
    </source>
</evidence>
<dbReference type="Gene3D" id="3.40.50.1000">
    <property type="entry name" value="HAD superfamily/HAD-like"/>
    <property type="match status" value="1"/>
</dbReference>
<dbReference type="InterPro" id="IPR023198">
    <property type="entry name" value="PGP-like_dom2"/>
</dbReference>
<keyword evidence="2" id="KW-0378">Hydrolase</keyword>
<sequence length="226" mass="24993">MSSRPAVVAFDVIETLFPLEPLRQKLEAVHLPGHLLETWFAQLLRNAFALSATGSYRPFRDLAQDSLNNLARKHGETLSEQNIEEILGTFGELDAYEDVAPAMKRLKEAGVCVVTLTNGSEQVTKKLLDRARLTDYVDYVVSVDEVQLWKPRREIYLHCAQRAGVAPGDVTLIAAHGWDIHGAAKAGLGTGYVSRANKRFPEVMEKPDHMADDLASLIDQILASKA</sequence>
<dbReference type="PRINTS" id="PR00413">
    <property type="entry name" value="HADHALOGNASE"/>
</dbReference>
<dbReference type="GO" id="GO:0019120">
    <property type="term" value="F:hydrolase activity, acting on acid halide bonds, in C-halide compounds"/>
    <property type="evidence" value="ECO:0007669"/>
    <property type="project" value="InterPro"/>
</dbReference>
<dbReference type="PANTHER" id="PTHR43316:SF3">
    <property type="entry name" value="HALOACID DEHALOGENASE, TYPE II (AFU_ORTHOLOGUE AFUA_2G07750)-RELATED"/>
    <property type="match status" value="1"/>
</dbReference>
<dbReference type="NCBIfam" id="TIGR01493">
    <property type="entry name" value="HAD-SF-IA-v2"/>
    <property type="match status" value="1"/>
</dbReference>
<evidence type="ECO:0000313" key="3">
    <source>
        <dbReference type="EMBL" id="KKN97585.1"/>
    </source>
</evidence>
<comment type="similarity">
    <text evidence="1">Belongs to the HAD-like hydrolase superfamily. S-2-haloalkanoic acid dehalogenase family.</text>
</comment>